<proteinExistence type="inferred from homology"/>
<keyword evidence="7" id="KW-1185">Reference proteome</keyword>
<dbReference type="RefSeq" id="WP_006599357.1">
    <property type="nucleotide sequence ID" value="NZ_GL622359.1"/>
</dbReference>
<dbReference type="HOGENOM" id="CLU_039613_6_1_9"/>
<dbReference type="PROSITE" id="PS50931">
    <property type="entry name" value="HTH_LYSR"/>
    <property type="match status" value="1"/>
</dbReference>
<reference evidence="6 7" key="1">
    <citation type="submission" date="2010-12" db="EMBL/GenBank/DDBJ databases">
        <authorList>
            <person name="Muzny D."/>
            <person name="Qin X."/>
            <person name="Deng J."/>
            <person name="Jiang H."/>
            <person name="Liu Y."/>
            <person name="Qu J."/>
            <person name="Song X.-Z."/>
            <person name="Zhang L."/>
            <person name="Thornton R."/>
            <person name="Coyle M."/>
            <person name="Francisco L."/>
            <person name="Jackson L."/>
            <person name="Javaid M."/>
            <person name="Korchina V."/>
            <person name="Kovar C."/>
            <person name="Mata R."/>
            <person name="Mathew T."/>
            <person name="Ngo R."/>
            <person name="Nguyen L."/>
            <person name="Nguyen N."/>
            <person name="Okwuonu G."/>
            <person name="Ongeri F."/>
            <person name="Pham C."/>
            <person name="Simmons D."/>
            <person name="Wilczek-Boney K."/>
            <person name="Hale W."/>
            <person name="Jakkamsetti A."/>
            <person name="Pham P."/>
            <person name="Ruth R."/>
            <person name="San Lucas F."/>
            <person name="Warren J."/>
            <person name="Zhang J."/>
            <person name="Zhao Z."/>
            <person name="Zhou C."/>
            <person name="Zhu D."/>
            <person name="Lee S."/>
            <person name="Bess C."/>
            <person name="Blankenburg K."/>
            <person name="Forbes L."/>
            <person name="Fu Q."/>
            <person name="Gubbala S."/>
            <person name="Hirani K."/>
            <person name="Jayaseelan J.C."/>
            <person name="Lara F."/>
            <person name="Munidasa M."/>
            <person name="Palculict T."/>
            <person name="Patil S."/>
            <person name="Pu L.-L."/>
            <person name="Saada N."/>
            <person name="Tang L."/>
            <person name="Weissenberger G."/>
            <person name="Zhu Y."/>
            <person name="Hemphill L."/>
            <person name="Shang Y."/>
            <person name="Youmans B."/>
            <person name="Ayvaz T."/>
            <person name="Ross M."/>
            <person name="Santibanez J."/>
            <person name="Aqrawi P."/>
            <person name="Gross S."/>
            <person name="Joshi V."/>
            <person name="Fowler G."/>
            <person name="Nazareth L."/>
            <person name="Reid J."/>
            <person name="Worley K."/>
            <person name="Petrosino J."/>
            <person name="Highlander S."/>
            <person name="Gibbs R."/>
        </authorList>
    </citation>
    <scope>NUCLEOTIDE SEQUENCE [LARGE SCALE GENOMIC DNA]</scope>
    <source>
        <strain evidence="6 7">ATCC 23263</strain>
    </source>
</reference>
<name>E6MIV0_9FIRM</name>
<sequence length="299" mass="33805">MLDFKIYTFLNACETLNFSKTAETMHITQPAVSQQIHALEAEFGETLFSREGKKLQLTAAGRILRDAMTTMCNDEARIRTRIRESRPGRHRLTFGVTMTIGEFDLIAPMAAFIHRHPHTDLRVRYGNTQKLLADLNHGRIDFAVVEGYYDPGYYEKRVYRSVPYIPVCAAGHRFARPIRATRDLLGERILIRETGSGTRAILERSLAVMGLAVTDFAHFVEVGNMHAIIALLERDCGISFLYQTAAEEALARGTLRTIPLTDFKINHDFTILWNRHSVLSDQIESVSRELVAAPSARPD</sequence>
<dbReference type="InterPro" id="IPR036388">
    <property type="entry name" value="WH-like_DNA-bd_sf"/>
</dbReference>
<keyword evidence="4" id="KW-0804">Transcription</keyword>
<dbReference type="SUPFAM" id="SSF53850">
    <property type="entry name" value="Periplasmic binding protein-like II"/>
    <property type="match status" value="1"/>
</dbReference>
<dbReference type="GO" id="GO:0003700">
    <property type="term" value="F:DNA-binding transcription factor activity"/>
    <property type="evidence" value="ECO:0007669"/>
    <property type="project" value="InterPro"/>
</dbReference>
<dbReference type="Pfam" id="PF00126">
    <property type="entry name" value="HTH_1"/>
    <property type="match status" value="1"/>
</dbReference>
<dbReference type="InterPro" id="IPR000847">
    <property type="entry name" value="LysR_HTH_N"/>
</dbReference>
<dbReference type="STRING" id="887929.HMP0721_1935"/>
<dbReference type="eggNOG" id="COG0583">
    <property type="taxonomic scope" value="Bacteria"/>
</dbReference>
<dbReference type="Proteomes" id="UP000004754">
    <property type="component" value="Unassembled WGS sequence"/>
</dbReference>
<evidence type="ECO:0000313" key="7">
    <source>
        <dbReference type="Proteomes" id="UP000004754"/>
    </source>
</evidence>
<comment type="caution">
    <text evidence="6">The sequence shown here is derived from an EMBL/GenBank/DDBJ whole genome shotgun (WGS) entry which is preliminary data.</text>
</comment>
<dbReference type="InterPro" id="IPR005119">
    <property type="entry name" value="LysR_subst-bd"/>
</dbReference>
<evidence type="ECO:0000256" key="1">
    <source>
        <dbReference type="ARBA" id="ARBA00009437"/>
    </source>
</evidence>
<feature type="domain" description="HTH lysR-type" evidence="5">
    <location>
        <begin position="1"/>
        <end position="58"/>
    </location>
</feature>
<organism evidence="6 7">
    <name type="scientific">Pseudoramibacter alactolyticus ATCC 23263</name>
    <dbReference type="NCBI Taxonomy" id="887929"/>
    <lineage>
        <taxon>Bacteria</taxon>
        <taxon>Bacillati</taxon>
        <taxon>Bacillota</taxon>
        <taxon>Clostridia</taxon>
        <taxon>Eubacteriales</taxon>
        <taxon>Eubacteriaceae</taxon>
        <taxon>Pseudoramibacter</taxon>
    </lineage>
</organism>
<dbReference type="Gene3D" id="1.10.10.10">
    <property type="entry name" value="Winged helix-like DNA-binding domain superfamily/Winged helix DNA-binding domain"/>
    <property type="match status" value="1"/>
</dbReference>
<evidence type="ECO:0000313" key="6">
    <source>
        <dbReference type="EMBL" id="EFV00975.1"/>
    </source>
</evidence>
<gene>
    <name evidence="6" type="ORF">HMP0721_1935</name>
</gene>
<evidence type="ECO:0000256" key="2">
    <source>
        <dbReference type="ARBA" id="ARBA00023015"/>
    </source>
</evidence>
<evidence type="ECO:0000256" key="3">
    <source>
        <dbReference type="ARBA" id="ARBA00023125"/>
    </source>
</evidence>
<keyword evidence="2" id="KW-0805">Transcription regulation</keyword>
<comment type="similarity">
    <text evidence="1">Belongs to the LysR transcriptional regulatory family.</text>
</comment>
<accession>E6MIV0</accession>
<keyword evidence="3" id="KW-0238">DNA-binding</keyword>
<dbReference type="AlphaFoldDB" id="E6MIV0"/>
<dbReference type="Pfam" id="PF03466">
    <property type="entry name" value="LysR_substrate"/>
    <property type="match status" value="1"/>
</dbReference>
<dbReference type="PANTHER" id="PTHR30126:SF91">
    <property type="entry name" value="LYSR FAMILY TRANSCRIPTIONAL REGULATOR"/>
    <property type="match status" value="1"/>
</dbReference>
<dbReference type="SUPFAM" id="SSF46785">
    <property type="entry name" value="Winged helix' DNA-binding domain"/>
    <property type="match status" value="1"/>
</dbReference>
<protein>
    <submittedName>
        <fullName evidence="6">LysR substrate binding domain protein</fullName>
    </submittedName>
</protein>
<evidence type="ECO:0000256" key="4">
    <source>
        <dbReference type="ARBA" id="ARBA00023163"/>
    </source>
</evidence>
<dbReference type="GO" id="GO:0000976">
    <property type="term" value="F:transcription cis-regulatory region binding"/>
    <property type="evidence" value="ECO:0007669"/>
    <property type="project" value="TreeGrafter"/>
</dbReference>
<dbReference type="InterPro" id="IPR036390">
    <property type="entry name" value="WH_DNA-bd_sf"/>
</dbReference>
<dbReference type="EMBL" id="AEQN01000024">
    <property type="protein sequence ID" value="EFV00975.1"/>
    <property type="molecule type" value="Genomic_DNA"/>
</dbReference>
<dbReference type="PRINTS" id="PR00039">
    <property type="entry name" value="HTHLYSR"/>
</dbReference>
<dbReference type="OrthoDB" id="9785745at2"/>
<evidence type="ECO:0000259" key="5">
    <source>
        <dbReference type="PROSITE" id="PS50931"/>
    </source>
</evidence>
<dbReference type="Gene3D" id="3.40.190.10">
    <property type="entry name" value="Periplasmic binding protein-like II"/>
    <property type="match status" value="2"/>
</dbReference>
<dbReference type="PANTHER" id="PTHR30126">
    <property type="entry name" value="HTH-TYPE TRANSCRIPTIONAL REGULATOR"/>
    <property type="match status" value="1"/>
</dbReference>